<feature type="region of interest" description="Disordered" evidence="1">
    <location>
        <begin position="1"/>
        <end position="78"/>
    </location>
</feature>
<reference evidence="2 3" key="1">
    <citation type="submission" date="2020-08" db="EMBL/GenBank/DDBJ databases">
        <title>Genomic Encyclopedia of Type Strains, Phase III (KMG-III): the genomes of soil and plant-associated and newly described type strains.</title>
        <authorList>
            <person name="Whitman W."/>
        </authorList>
    </citation>
    <scope>NUCLEOTIDE SEQUENCE [LARGE SCALE GENOMIC DNA]</scope>
    <source>
        <strain evidence="2 3">CECT 8712</strain>
    </source>
</reference>
<sequence length="78" mass="8287">MTHSDHSGDAPGGEPERPRAGQRGGSPSAISGALRRDPHPGPQHWGGPRPRRSEPRPLPRFRLGGPPENRSGQAGRST</sequence>
<evidence type="ECO:0000313" key="2">
    <source>
        <dbReference type="EMBL" id="MBB6118131.1"/>
    </source>
</evidence>
<dbReference type="EMBL" id="JACHJO010000001">
    <property type="protein sequence ID" value="MBB6118131.1"/>
    <property type="molecule type" value="Genomic_DNA"/>
</dbReference>
<name>A0A841IP47_9ACTN</name>
<gene>
    <name evidence="2" type="ORF">FHS13_000059</name>
</gene>
<dbReference type="Proteomes" id="UP000536604">
    <property type="component" value="Unassembled WGS sequence"/>
</dbReference>
<evidence type="ECO:0000313" key="3">
    <source>
        <dbReference type="Proteomes" id="UP000536604"/>
    </source>
</evidence>
<organism evidence="2 3">
    <name type="scientific">Nocardiopsis algeriensis</name>
    <dbReference type="NCBI Taxonomy" id="1478215"/>
    <lineage>
        <taxon>Bacteria</taxon>
        <taxon>Bacillati</taxon>
        <taxon>Actinomycetota</taxon>
        <taxon>Actinomycetes</taxon>
        <taxon>Streptosporangiales</taxon>
        <taxon>Nocardiopsidaceae</taxon>
        <taxon>Nocardiopsis</taxon>
    </lineage>
</organism>
<dbReference type="AlphaFoldDB" id="A0A841IP47"/>
<feature type="compositionally biased region" description="Basic and acidic residues" evidence="1">
    <location>
        <begin position="1"/>
        <end position="19"/>
    </location>
</feature>
<protein>
    <submittedName>
        <fullName evidence="2">Uncharacterized protein</fullName>
    </submittedName>
</protein>
<keyword evidence="3" id="KW-1185">Reference proteome</keyword>
<proteinExistence type="predicted"/>
<evidence type="ECO:0000256" key="1">
    <source>
        <dbReference type="SAM" id="MobiDB-lite"/>
    </source>
</evidence>
<accession>A0A841IP47</accession>
<dbReference type="RefSeq" id="WP_246404258.1">
    <property type="nucleotide sequence ID" value="NZ_JACHJO010000001.1"/>
</dbReference>
<comment type="caution">
    <text evidence="2">The sequence shown here is derived from an EMBL/GenBank/DDBJ whole genome shotgun (WGS) entry which is preliminary data.</text>
</comment>